<organism evidence="1 2">
    <name type="scientific">Streptosporangium longisporum</name>
    <dbReference type="NCBI Taxonomy" id="46187"/>
    <lineage>
        <taxon>Bacteria</taxon>
        <taxon>Bacillati</taxon>
        <taxon>Actinomycetota</taxon>
        <taxon>Actinomycetes</taxon>
        <taxon>Streptosporangiales</taxon>
        <taxon>Streptosporangiaceae</taxon>
        <taxon>Streptosporangium</taxon>
    </lineage>
</organism>
<dbReference type="Proteomes" id="UP001499930">
    <property type="component" value="Unassembled WGS sequence"/>
</dbReference>
<protein>
    <submittedName>
        <fullName evidence="1">Uncharacterized protein</fullName>
    </submittedName>
</protein>
<keyword evidence="2" id="KW-1185">Reference proteome</keyword>
<gene>
    <name evidence="1" type="ORF">GCM10017559_54090</name>
</gene>
<dbReference type="EMBL" id="BAAAWD010000015">
    <property type="protein sequence ID" value="GAA3022250.1"/>
    <property type="molecule type" value="Genomic_DNA"/>
</dbReference>
<evidence type="ECO:0000313" key="1">
    <source>
        <dbReference type="EMBL" id="GAA3022250.1"/>
    </source>
</evidence>
<name>A0ABN3Y806_9ACTN</name>
<evidence type="ECO:0000313" key="2">
    <source>
        <dbReference type="Proteomes" id="UP001499930"/>
    </source>
</evidence>
<comment type="caution">
    <text evidence="1">The sequence shown here is derived from an EMBL/GenBank/DDBJ whole genome shotgun (WGS) entry which is preliminary data.</text>
</comment>
<reference evidence="1 2" key="1">
    <citation type="journal article" date="2019" name="Int. J. Syst. Evol. Microbiol.">
        <title>The Global Catalogue of Microorganisms (GCM) 10K type strain sequencing project: providing services to taxonomists for standard genome sequencing and annotation.</title>
        <authorList>
            <consortium name="The Broad Institute Genomics Platform"/>
            <consortium name="The Broad Institute Genome Sequencing Center for Infectious Disease"/>
            <person name="Wu L."/>
            <person name="Ma J."/>
        </authorList>
    </citation>
    <scope>NUCLEOTIDE SEQUENCE [LARGE SCALE GENOMIC DNA]</scope>
    <source>
        <strain evidence="1 2">JCM 3106</strain>
    </source>
</reference>
<sequence length="98" mass="10122">MRGGGLLAGAVPGSPGSFASVQVLSDGIGNTVFGGPAPSVGRRFCDQISADVLGARVTAEGDGAGLVNDDAFHENLPVNSDKWQVFAEKGHLYKIYFL</sequence>
<accession>A0ABN3Y806</accession>
<proteinExistence type="predicted"/>